<dbReference type="EMBL" id="JBHRTP010000071">
    <property type="protein sequence ID" value="MFC3110169.1"/>
    <property type="molecule type" value="Genomic_DNA"/>
</dbReference>
<sequence length="175" mass="18279">MVNVKKYRQGGFIGYVLMVIAMLSMVALVAAKMSRSGGQQQWNFETRNTLLDQSKLIRSRVIGCGIAYPSGNNGTGFHARFPATAGTGLVSDLVCPGQPAPNNLWTGVGGMTLPSVPGGFSAWSYTNDGTNVRISIQTTAGIADIAAVAVLDTLVTRIGSNASRTGAVLTIILMA</sequence>
<evidence type="ECO:0008006" key="4">
    <source>
        <dbReference type="Google" id="ProtNLM"/>
    </source>
</evidence>
<dbReference type="Proteomes" id="UP001595530">
    <property type="component" value="Unassembled WGS sequence"/>
</dbReference>
<reference evidence="3" key="1">
    <citation type="journal article" date="2019" name="Int. J. Syst. Evol. Microbiol.">
        <title>The Global Catalogue of Microorganisms (GCM) 10K type strain sequencing project: providing services to taxonomists for standard genome sequencing and annotation.</title>
        <authorList>
            <consortium name="The Broad Institute Genomics Platform"/>
            <consortium name="The Broad Institute Genome Sequencing Center for Infectious Disease"/>
            <person name="Wu L."/>
            <person name="Ma J."/>
        </authorList>
    </citation>
    <scope>NUCLEOTIDE SEQUENCE [LARGE SCALE GENOMIC DNA]</scope>
    <source>
        <strain evidence="3">KCTC 42986</strain>
    </source>
</reference>
<keyword evidence="1" id="KW-1133">Transmembrane helix</keyword>
<evidence type="ECO:0000313" key="2">
    <source>
        <dbReference type="EMBL" id="MFC3110169.1"/>
    </source>
</evidence>
<keyword evidence="1" id="KW-0812">Transmembrane</keyword>
<feature type="transmembrane region" description="Helical" evidence="1">
    <location>
        <begin position="12"/>
        <end position="31"/>
    </location>
</feature>
<organism evidence="2 3">
    <name type="scientific">Undibacterium arcticum</name>
    <dbReference type="NCBI Taxonomy" id="1762892"/>
    <lineage>
        <taxon>Bacteria</taxon>
        <taxon>Pseudomonadati</taxon>
        <taxon>Pseudomonadota</taxon>
        <taxon>Betaproteobacteria</taxon>
        <taxon>Burkholderiales</taxon>
        <taxon>Oxalobacteraceae</taxon>
        <taxon>Undibacterium</taxon>
    </lineage>
</organism>
<keyword evidence="3" id="KW-1185">Reference proteome</keyword>
<accession>A0ABV7F4Z2</accession>
<keyword evidence="1" id="KW-0472">Membrane</keyword>
<evidence type="ECO:0000256" key="1">
    <source>
        <dbReference type="SAM" id="Phobius"/>
    </source>
</evidence>
<comment type="caution">
    <text evidence="2">The sequence shown here is derived from an EMBL/GenBank/DDBJ whole genome shotgun (WGS) entry which is preliminary data.</text>
</comment>
<dbReference type="RefSeq" id="WP_390328515.1">
    <property type="nucleotide sequence ID" value="NZ_JBHRTP010000071.1"/>
</dbReference>
<gene>
    <name evidence="2" type="ORF">ACFOFO_19755</name>
</gene>
<proteinExistence type="predicted"/>
<name>A0ABV7F4Z2_9BURK</name>
<evidence type="ECO:0000313" key="3">
    <source>
        <dbReference type="Proteomes" id="UP001595530"/>
    </source>
</evidence>
<protein>
    <recommendedName>
        <fullName evidence="4">Type 4 fimbrial biogenesis protein PilX N-terminal domain-containing protein</fullName>
    </recommendedName>
</protein>